<dbReference type="FunFam" id="3.30.40.10:FF:000046">
    <property type="entry name" value="RUN and FYVE domain containing 2"/>
    <property type="match status" value="1"/>
</dbReference>
<dbReference type="GO" id="GO:0008270">
    <property type="term" value="F:zinc ion binding"/>
    <property type="evidence" value="ECO:0007669"/>
    <property type="project" value="UniProtKB-KW"/>
</dbReference>
<dbReference type="PROSITE" id="PS50178">
    <property type="entry name" value="ZF_FYVE"/>
    <property type="match status" value="1"/>
</dbReference>
<feature type="coiled-coil region" evidence="6">
    <location>
        <begin position="443"/>
        <end position="538"/>
    </location>
</feature>
<dbReference type="PANTHER" id="PTHR45956">
    <property type="entry name" value="RUN AND FYVE DOMAIN-CONTAINING PROTEIN 2-LIKE PROTEIN"/>
    <property type="match status" value="1"/>
</dbReference>
<dbReference type="AlphaFoldDB" id="A0A8D3DSX4"/>
<dbReference type="InterPro" id="IPR047331">
    <property type="entry name" value="FYVE_RUFY1"/>
</dbReference>
<keyword evidence="1" id="KW-0479">Metal-binding</keyword>
<dbReference type="Pfam" id="PF02759">
    <property type="entry name" value="RUN"/>
    <property type="match status" value="1"/>
</dbReference>
<gene>
    <name evidence="10" type="primary">rufy1</name>
</gene>
<dbReference type="PANTHER" id="PTHR45956:SF4">
    <property type="entry name" value="RUN AND FYVE DOMAIN-CONTAINING PROTEIN 1"/>
    <property type="match status" value="1"/>
</dbReference>
<feature type="region of interest" description="Disordered" evidence="7">
    <location>
        <begin position="1"/>
        <end position="53"/>
    </location>
</feature>
<dbReference type="InterPro" id="IPR017455">
    <property type="entry name" value="Znf_FYVE-rel"/>
</dbReference>
<dbReference type="FunFam" id="1.20.58.900:FF:000001">
    <property type="entry name" value="RUN and FYVE domain containing 2"/>
    <property type="match status" value="1"/>
</dbReference>
<evidence type="ECO:0000256" key="1">
    <source>
        <dbReference type="ARBA" id="ARBA00022723"/>
    </source>
</evidence>
<evidence type="ECO:0000313" key="10">
    <source>
        <dbReference type="Ensembl" id="ENSSMAP00000062633.1"/>
    </source>
</evidence>
<dbReference type="InterPro" id="IPR000306">
    <property type="entry name" value="Znf_FYVE"/>
</dbReference>
<evidence type="ECO:0000256" key="4">
    <source>
        <dbReference type="ARBA" id="ARBA00023054"/>
    </source>
</evidence>
<evidence type="ECO:0000259" key="9">
    <source>
        <dbReference type="PROSITE" id="PS50826"/>
    </source>
</evidence>
<dbReference type="InterPro" id="IPR011011">
    <property type="entry name" value="Znf_FYVE_PHD"/>
</dbReference>
<dbReference type="GO" id="GO:0015031">
    <property type="term" value="P:protein transport"/>
    <property type="evidence" value="ECO:0007669"/>
    <property type="project" value="TreeGrafter"/>
</dbReference>
<name>A0A8D3DSX4_SCOMX</name>
<dbReference type="InterPro" id="IPR037213">
    <property type="entry name" value="Run_dom_sf"/>
</dbReference>
<evidence type="ECO:0000259" key="8">
    <source>
        <dbReference type="PROSITE" id="PS50178"/>
    </source>
</evidence>
<dbReference type="SMART" id="SM00593">
    <property type="entry name" value="RUN"/>
    <property type="match status" value="1"/>
</dbReference>
<dbReference type="Gene3D" id="3.30.40.10">
    <property type="entry name" value="Zinc/RING finger domain, C3HC4 (zinc finger)"/>
    <property type="match status" value="1"/>
</dbReference>
<dbReference type="Pfam" id="PF01363">
    <property type="entry name" value="FYVE"/>
    <property type="match status" value="1"/>
</dbReference>
<dbReference type="SUPFAM" id="SSF140741">
    <property type="entry name" value="RUN domain-like"/>
    <property type="match status" value="1"/>
</dbReference>
<dbReference type="InterPro" id="IPR004012">
    <property type="entry name" value="Run_dom"/>
</dbReference>
<evidence type="ECO:0000256" key="7">
    <source>
        <dbReference type="SAM" id="MobiDB-lite"/>
    </source>
</evidence>
<dbReference type="Gene3D" id="1.20.5.170">
    <property type="match status" value="1"/>
</dbReference>
<keyword evidence="4 6" id="KW-0175">Coiled coil</keyword>
<evidence type="ECO:0000256" key="6">
    <source>
        <dbReference type="SAM" id="Coils"/>
    </source>
</evidence>
<keyword evidence="3" id="KW-0862">Zinc</keyword>
<proteinExistence type="predicted"/>
<dbReference type="Proteomes" id="UP000694558">
    <property type="component" value="Chromosome 13"/>
</dbReference>
<organism evidence="10 11">
    <name type="scientific">Scophthalmus maximus</name>
    <name type="common">Turbot</name>
    <name type="synonym">Psetta maxima</name>
    <dbReference type="NCBI Taxonomy" id="52904"/>
    <lineage>
        <taxon>Eukaryota</taxon>
        <taxon>Metazoa</taxon>
        <taxon>Chordata</taxon>
        <taxon>Craniata</taxon>
        <taxon>Vertebrata</taxon>
        <taxon>Euteleostomi</taxon>
        <taxon>Actinopterygii</taxon>
        <taxon>Neopterygii</taxon>
        <taxon>Teleostei</taxon>
        <taxon>Neoteleostei</taxon>
        <taxon>Acanthomorphata</taxon>
        <taxon>Carangaria</taxon>
        <taxon>Pleuronectiformes</taxon>
        <taxon>Pleuronectoidei</taxon>
        <taxon>Scophthalmidae</taxon>
        <taxon>Scophthalmus</taxon>
    </lineage>
</organism>
<dbReference type="PROSITE" id="PS50826">
    <property type="entry name" value="RUN"/>
    <property type="match status" value="1"/>
</dbReference>
<dbReference type="SMART" id="SM00064">
    <property type="entry name" value="FYVE"/>
    <property type="match status" value="1"/>
</dbReference>
<dbReference type="InterPro" id="IPR047335">
    <property type="entry name" value="RUFY1-3"/>
</dbReference>
<keyword evidence="2 5" id="KW-0863">Zinc-finger</keyword>
<evidence type="ECO:0000313" key="11">
    <source>
        <dbReference type="Proteomes" id="UP000694558"/>
    </source>
</evidence>
<feature type="compositionally biased region" description="Low complexity" evidence="7">
    <location>
        <begin position="41"/>
        <end position="51"/>
    </location>
</feature>
<reference evidence="10" key="1">
    <citation type="submission" date="2023-05" db="EMBL/GenBank/DDBJ databases">
        <title>High-quality long-read genome of Scophthalmus maximus.</title>
        <authorList>
            <person name="Lien S."/>
            <person name="Martinez P."/>
        </authorList>
    </citation>
    <scope>NUCLEOTIDE SEQUENCE [LARGE SCALE GENOMIC DNA]</scope>
</reference>
<feature type="domain" description="FYVE-type" evidence="8">
    <location>
        <begin position="600"/>
        <end position="658"/>
    </location>
</feature>
<dbReference type="GO" id="GO:0005737">
    <property type="term" value="C:cytoplasm"/>
    <property type="evidence" value="ECO:0007669"/>
    <property type="project" value="TreeGrafter"/>
</dbReference>
<feature type="coiled-coil region" evidence="6">
    <location>
        <begin position="295"/>
        <end position="350"/>
    </location>
</feature>
<sequence length="666" mass="75382">MADEAVEVNTAVGDVESKQQPHEPEVSGAETDCEAGDSDGPARAARPTPAAENTWSAPLLSLARKATETISSGVILPPKDPMAIERSNLLSMMKLSIKVLIQSSLSLGRTLDSEYPPLQQFFVVLEHCLKHGLRAKKSFIGQNKSIWGPLELVEKLCPESLNIATSARDLPGIKTGLGRARAWLHLALMQKKVADYMKALLDCKDLLSEFYDSGALMMEEEGAVMGGLLVGLNVIDANLCIKGEDLDSQVGVIDFSLYLKDPANSETKKDDAKMTAILDQKHYIEELNRHLSGTVTDLQAKMDSIEKTNSKLVEELTAATDRINSLREEQEQLRNENESILQSSQKKEEAALHDSQVELETYKQTRQGLDEMYTVVWKQYKEENHIRQELERELELQVGFKQEMEVAMKLLEKDTHEKQDTLAALRLQLDKVKTLNLQMFHKAQDSEREAEKKQTEAAQLEQRMNEMEKVMMELEQRYVLCRYVLNLRVTVSCSVHRLGLETELRTEKEQRQSLQKALQREQDNSMEFRTQLQQLQGLNTVCLTHTHTQTPVRISLFLRNNDTVTRVWFLRCLDRKSPAQISTSKGDSSAPFSGHAWLKDDEATQCKQCQKEFSIARRKHHCRNCGDIYCNSCSSNELALPSYPRPVRVCDMCHSLLLQRSSSKAS</sequence>
<protein>
    <submittedName>
        <fullName evidence="10">RUN and FYVE domain containing 1</fullName>
    </submittedName>
</protein>
<feature type="compositionally biased region" description="Basic and acidic residues" evidence="7">
    <location>
        <begin position="15"/>
        <end position="25"/>
    </location>
</feature>
<dbReference type="SUPFAM" id="SSF57903">
    <property type="entry name" value="FYVE/PHD zinc finger"/>
    <property type="match status" value="1"/>
</dbReference>
<accession>A0A8D3DSX4</accession>
<dbReference type="GO" id="GO:0030100">
    <property type="term" value="P:regulation of endocytosis"/>
    <property type="evidence" value="ECO:0007669"/>
    <property type="project" value="TreeGrafter"/>
</dbReference>
<feature type="domain" description="RUN" evidence="9">
    <location>
        <begin position="112"/>
        <end position="244"/>
    </location>
</feature>
<dbReference type="GeneTree" id="ENSGT00940000158334"/>
<evidence type="ECO:0000256" key="2">
    <source>
        <dbReference type="ARBA" id="ARBA00022771"/>
    </source>
</evidence>
<dbReference type="CDD" id="cd15758">
    <property type="entry name" value="FYVE_RUFY1"/>
    <property type="match status" value="1"/>
</dbReference>
<dbReference type="Ensembl" id="ENSSMAT00000040612.1">
    <property type="protein sequence ID" value="ENSSMAP00000062633.1"/>
    <property type="gene ID" value="ENSSMAG00000007935.2"/>
</dbReference>
<evidence type="ECO:0000256" key="5">
    <source>
        <dbReference type="PROSITE-ProRule" id="PRU00091"/>
    </source>
</evidence>
<evidence type="ECO:0000256" key="3">
    <source>
        <dbReference type="ARBA" id="ARBA00022833"/>
    </source>
</evidence>
<dbReference type="Gene3D" id="1.20.58.900">
    <property type="match status" value="1"/>
</dbReference>
<dbReference type="InterPro" id="IPR013083">
    <property type="entry name" value="Znf_RING/FYVE/PHD"/>
</dbReference>
<reference evidence="10" key="2">
    <citation type="submission" date="2025-08" db="UniProtKB">
        <authorList>
            <consortium name="Ensembl"/>
        </authorList>
    </citation>
    <scope>IDENTIFICATION</scope>
</reference>